<feature type="domain" description="AB hydrolase-1" evidence="3">
    <location>
        <begin position="54"/>
        <end position="163"/>
    </location>
</feature>
<evidence type="ECO:0000313" key="7">
    <source>
        <dbReference type="RefSeq" id="XP_017781467.1"/>
    </source>
</evidence>
<dbReference type="RefSeq" id="XP_017781469.1">
    <property type="nucleotide sequence ID" value="XM_017925980.1"/>
</dbReference>
<evidence type="ECO:0000313" key="4">
    <source>
        <dbReference type="Proteomes" id="UP000695000"/>
    </source>
</evidence>
<gene>
    <name evidence="5 6 7 8 9 10" type="primary">LOC108566199</name>
</gene>
<evidence type="ECO:0000256" key="1">
    <source>
        <dbReference type="ARBA" id="ARBA00008645"/>
    </source>
</evidence>
<dbReference type="Gene3D" id="3.40.50.1820">
    <property type="entry name" value="alpha/beta hydrolase"/>
    <property type="match status" value="1"/>
</dbReference>
<dbReference type="RefSeq" id="XP_017781464.1">
    <property type="nucleotide sequence ID" value="XM_017925975.1"/>
</dbReference>
<name>A0ABM1N3R9_NICVS</name>
<sequence length="338" mass="38529">MLSAARKLLSNIKPNITKLFANNDPEPKACVDVKIKVPWGNVCGKWWGPQDRRPILVIHAIKENCGSFDRLIPMLSNKIGFLTIDLPGHGKSSHLPSGMLYTDQMMLLTIHLIKNFFEWDRVSLMGHSSGAAIVFIYAVICPRNCDMAIFLDALYPPFPPKHNKMDTIYKDMERALVIQRDLVKGPPTTTLGTLERTMYVQSGKSIDLQNVCYLLDQGVVPSKHDPGTYHFSRDTRCNLFSFRLVDREDCLFACRHVGFPILITKTDDSPYFENEEEFTKFYKVLLYASRNCEVHDILGSHHVHLNEPEKIAKVVNKFLDKFDVNTKLSAKIDVKSKL</sequence>
<proteinExistence type="inferred from homology"/>
<dbReference type="InterPro" id="IPR000073">
    <property type="entry name" value="AB_hydrolase_1"/>
</dbReference>
<evidence type="ECO:0000313" key="10">
    <source>
        <dbReference type="RefSeq" id="XP_017781470.1"/>
    </source>
</evidence>
<keyword evidence="4" id="KW-1185">Reference proteome</keyword>
<dbReference type="InterPro" id="IPR029058">
    <property type="entry name" value="AB_hydrolase_fold"/>
</dbReference>
<organism evidence="4 9">
    <name type="scientific">Nicrophorus vespilloides</name>
    <name type="common">Boreal carrion beetle</name>
    <dbReference type="NCBI Taxonomy" id="110193"/>
    <lineage>
        <taxon>Eukaryota</taxon>
        <taxon>Metazoa</taxon>
        <taxon>Ecdysozoa</taxon>
        <taxon>Arthropoda</taxon>
        <taxon>Hexapoda</taxon>
        <taxon>Insecta</taxon>
        <taxon>Pterygota</taxon>
        <taxon>Neoptera</taxon>
        <taxon>Endopterygota</taxon>
        <taxon>Coleoptera</taxon>
        <taxon>Polyphaga</taxon>
        <taxon>Staphyliniformia</taxon>
        <taxon>Silphidae</taxon>
        <taxon>Nicrophorinae</taxon>
        <taxon>Nicrophorus</taxon>
    </lineage>
</organism>
<evidence type="ECO:0000259" key="3">
    <source>
        <dbReference type="Pfam" id="PF00561"/>
    </source>
</evidence>
<dbReference type="RefSeq" id="XP_017781470.1">
    <property type="nucleotide sequence ID" value="XM_017925981.1"/>
</dbReference>
<accession>A0ABM1N3R9</accession>
<dbReference type="Pfam" id="PF00561">
    <property type="entry name" value="Abhydrolase_1"/>
    <property type="match status" value="1"/>
</dbReference>
<dbReference type="RefSeq" id="XP_017781468.1">
    <property type="nucleotide sequence ID" value="XM_017925979.1"/>
</dbReference>
<protein>
    <submittedName>
        <fullName evidence="5 7">Probable serine hydrolase isoform X1</fullName>
    </submittedName>
    <submittedName>
        <fullName evidence="6">Probable serine hydrolase isoform X2</fullName>
    </submittedName>
    <submittedName>
        <fullName evidence="10">Probable serine hydrolase isoform X3</fullName>
    </submittedName>
</protein>
<evidence type="ECO:0000313" key="8">
    <source>
        <dbReference type="RefSeq" id="XP_017781468.1"/>
    </source>
</evidence>
<evidence type="ECO:0000256" key="2">
    <source>
        <dbReference type="ARBA" id="ARBA00022801"/>
    </source>
</evidence>
<keyword evidence="2 5" id="KW-0378">Hydrolase</keyword>
<dbReference type="RefSeq" id="XP_017781467.1">
    <property type="nucleotide sequence ID" value="XM_017925978.1"/>
</dbReference>
<dbReference type="InterPro" id="IPR050266">
    <property type="entry name" value="AB_hydrolase_sf"/>
</dbReference>
<dbReference type="PANTHER" id="PTHR43798">
    <property type="entry name" value="MONOACYLGLYCEROL LIPASE"/>
    <property type="match status" value="1"/>
</dbReference>
<evidence type="ECO:0000313" key="9">
    <source>
        <dbReference type="RefSeq" id="XP_017781469.1"/>
    </source>
</evidence>
<evidence type="ECO:0000313" key="5">
    <source>
        <dbReference type="RefSeq" id="XP_017781464.1"/>
    </source>
</evidence>
<dbReference type="Proteomes" id="UP000695000">
    <property type="component" value="Unplaced"/>
</dbReference>
<reference evidence="5 6" key="1">
    <citation type="submission" date="2025-05" db="UniProtKB">
        <authorList>
            <consortium name="RefSeq"/>
        </authorList>
    </citation>
    <scope>IDENTIFICATION</scope>
    <source>
        <tissue evidence="5 6">Whole Larva</tissue>
    </source>
</reference>
<evidence type="ECO:0000313" key="6">
    <source>
        <dbReference type="RefSeq" id="XP_017781466.1"/>
    </source>
</evidence>
<dbReference type="GO" id="GO:0016787">
    <property type="term" value="F:hydrolase activity"/>
    <property type="evidence" value="ECO:0007669"/>
    <property type="project" value="UniProtKB-KW"/>
</dbReference>
<dbReference type="GeneID" id="108566199"/>
<dbReference type="RefSeq" id="XP_017781466.1">
    <property type="nucleotide sequence ID" value="XM_017925977.1"/>
</dbReference>
<comment type="similarity">
    <text evidence="1">Belongs to the AB hydrolase superfamily.</text>
</comment>
<dbReference type="PANTHER" id="PTHR43798:SF14">
    <property type="entry name" value="SERINE HYDROLASE-LIKE PROTEIN DDB_G0286239"/>
    <property type="match status" value="1"/>
</dbReference>
<dbReference type="SUPFAM" id="SSF53474">
    <property type="entry name" value="alpha/beta-Hydrolases"/>
    <property type="match status" value="1"/>
</dbReference>